<evidence type="ECO:0000313" key="2">
    <source>
        <dbReference type="Proteomes" id="UP001234202"/>
    </source>
</evidence>
<dbReference type="EMBL" id="JASBWV010000017">
    <property type="protein sequence ID" value="KAJ9121388.1"/>
    <property type="molecule type" value="Genomic_DNA"/>
</dbReference>
<evidence type="ECO:0000313" key="1">
    <source>
        <dbReference type="EMBL" id="KAJ9121388.1"/>
    </source>
</evidence>
<reference evidence="1" key="1">
    <citation type="submission" date="2023-04" db="EMBL/GenBank/DDBJ databases">
        <title>Draft Genome sequencing of Naganishia species isolated from polar environments using Oxford Nanopore Technology.</title>
        <authorList>
            <person name="Leo P."/>
            <person name="Venkateswaran K."/>
        </authorList>
    </citation>
    <scope>NUCLEOTIDE SEQUENCE</scope>
    <source>
        <strain evidence="1">DBVPG 5303</strain>
    </source>
</reference>
<comment type="caution">
    <text evidence="1">The sequence shown here is derived from an EMBL/GenBank/DDBJ whole genome shotgun (WGS) entry which is preliminary data.</text>
</comment>
<organism evidence="1 2">
    <name type="scientific">Naganishia onofrii</name>
    <dbReference type="NCBI Taxonomy" id="1851511"/>
    <lineage>
        <taxon>Eukaryota</taxon>
        <taxon>Fungi</taxon>
        <taxon>Dikarya</taxon>
        <taxon>Basidiomycota</taxon>
        <taxon>Agaricomycotina</taxon>
        <taxon>Tremellomycetes</taxon>
        <taxon>Filobasidiales</taxon>
        <taxon>Filobasidiaceae</taxon>
        <taxon>Naganishia</taxon>
    </lineage>
</organism>
<dbReference type="Proteomes" id="UP001234202">
    <property type="component" value="Unassembled WGS sequence"/>
</dbReference>
<gene>
    <name evidence="1" type="ORF">QFC24_004726</name>
</gene>
<keyword evidence="2" id="KW-1185">Reference proteome</keyword>
<protein>
    <submittedName>
        <fullName evidence="1">Uncharacterized protein</fullName>
    </submittedName>
</protein>
<sequence>MTILHTTNDTTSRADYAQHGRRRSHYEQEVEVLERDLLDRRPSHHGSHHQPGASTVHSSTANAHTPVGWTGHEAAEAIRQATALNEAPSPCHSSDRTVAVPGAGEDPAAGDAKYDKDTAAVDADQVDSTQESWEEDGYLFTKEGRTVWVEFAPDSPKDPFQFPQARKWYITIVAIFYTFATSWNTGAYAVGEPSMEVDTGGTSLQAAAGLGVYAWGFAIFPLVLSSGSEEFGRKPLYVVTGILYWLFFFPIAK</sequence>
<proteinExistence type="predicted"/>
<accession>A0ACC2XBI7</accession>
<name>A0ACC2XBI7_9TREE</name>